<dbReference type="KEGG" id="paun:MJA45_02160"/>
<evidence type="ECO:0000313" key="2">
    <source>
        <dbReference type="EMBL" id="WNQ11882.1"/>
    </source>
</evidence>
<evidence type="ECO:0000313" key="3">
    <source>
        <dbReference type="Proteomes" id="UP001305702"/>
    </source>
</evidence>
<proteinExistence type="predicted"/>
<dbReference type="GO" id="GO:0008703">
    <property type="term" value="F:5-amino-6-(5-phosphoribosylamino)uracil reductase activity"/>
    <property type="evidence" value="ECO:0007669"/>
    <property type="project" value="InterPro"/>
</dbReference>
<evidence type="ECO:0000259" key="1">
    <source>
        <dbReference type="Pfam" id="PF01872"/>
    </source>
</evidence>
<dbReference type="SUPFAM" id="SSF53597">
    <property type="entry name" value="Dihydrofolate reductase-like"/>
    <property type="match status" value="1"/>
</dbReference>
<organism evidence="2 3">
    <name type="scientific">Paenibacillus aurantius</name>
    <dbReference type="NCBI Taxonomy" id="2918900"/>
    <lineage>
        <taxon>Bacteria</taxon>
        <taxon>Bacillati</taxon>
        <taxon>Bacillota</taxon>
        <taxon>Bacilli</taxon>
        <taxon>Bacillales</taxon>
        <taxon>Paenibacillaceae</taxon>
        <taxon>Paenibacillus</taxon>
    </lineage>
</organism>
<feature type="domain" description="Bacterial bifunctional deaminase-reductase C-terminal" evidence="1">
    <location>
        <begin position="2"/>
        <end position="181"/>
    </location>
</feature>
<dbReference type="PANTHER" id="PTHR38011">
    <property type="entry name" value="DIHYDROFOLATE REDUCTASE FAMILY PROTEIN (AFU_ORTHOLOGUE AFUA_8G06820)"/>
    <property type="match status" value="1"/>
</dbReference>
<dbReference type="InterPro" id="IPR024072">
    <property type="entry name" value="DHFR-like_dom_sf"/>
</dbReference>
<dbReference type="GO" id="GO:0009231">
    <property type="term" value="P:riboflavin biosynthetic process"/>
    <property type="evidence" value="ECO:0007669"/>
    <property type="project" value="InterPro"/>
</dbReference>
<dbReference type="RefSeq" id="WP_315605658.1">
    <property type="nucleotide sequence ID" value="NZ_CP130318.1"/>
</dbReference>
<sequence length="188" mass="21521">MRKVNLYLHMSLDGVVTDLDRWMDYSEEMLLDAYDYYKTVDTIIMGGQTYASMAGYWQAAERTSESALERDVARRIHAMEKLVLTRSNPDLVWANSQRLIVKEPEAFVQEITALQQKGGLSISVESGVRTWQSFLQHDLYDELWLTVHPAIAGSGDRLFEGEGRVARLQLKSSKTYENGAIVVHYRKI</sequence>
<reference evidence="2 3" key="1">
    <citation type="submission" date="2022-02" db="EMBL/GenBank/DDBJ databases">
        <title>Paenibacillus sp. MBLB1776 Whole Genome Shotgun Sequencing.</title>
        <authorList>
            <person name="Hwang C.Y."/>
            <person name="Cho E.-S."/>
            <person name="Seo M.-J."/>
        </authorList>
    </citation>
    <scope>NUCLEOTIDE SEQUENCE [LARGE SCALE GENOMIC DNA]</scope>
    <source>
        <strain evidence="2 3">MBLB1776</strain>
    </source>
</reference>
<protein>
    <submittedName>
        <fullName evidence="2">Dihydrofolate reductase family protein</fullName>
    </submittedName>
</protein>
<dbReference type="EMBL" id="CP130318">
    <property type="protein sequence ID" value="WNQ11882.1"/>
    <property type="molecule type" value="Genomic_DNA"/>
</dbReference>
<dbReference type="Pfam" id="PF01872">
    <property type="entry name" value="RibD_C"/>
    <property type="match status" value="1"/>
</dbReference>
<dbReference type="InterPro" id="IPR002734">
    <property type="entry name" value="RibDG_C"/>
</dbReference>
<dbReference type="Gene3D" id="3.40.430.10">
    <property type="entry name" value="Dihydrofolate Reductase, subunit A"/>
    <property type="match status" value="1"/>
</dbReference>
<gene>
    <name evidence="2" type="ORF">MJA45_02160</name>
</gene>
<dbReference type="AlphaFoldDB" id="A0AA96LI20"/>
<name>A0AA96LI20_9BACL</name>
<dbReference type="InterPro" id="IPR050765">
    <property type="entry name" value="Riboflavin_Biosynth_HTPR"/>
</dbReference>
<accession>A0AA96LI20</accession>
<dbReference type="PANTHER" id="PTHR38011:SF11">
    <property type="entry name" value="2,5-DIAMINO-6-RIBOSYLAMINO-4(3H)-PYRIMIDINONE 5'-PHOSPHATE REDUCTASE"/>
    <property type="match status" value="1"/>
</dbReference>
<dbReference type="Proteomes" id="UP001305702">
    <property type="component" value="Chromosome"/>
</dbReference>
<keyword evidence="3" id="KW-1185">Reference proteome</keyword>